<dbReference type="Proteomes" id="UP000182649">
    <property type="component" value="Unassembled WGS sequence"/>
</dbReference>
<name>A0A1I7F2X8_9PROT</name>
<dbReference type="AlphaFoldDB" id="A0A1I7F2X8"/>
<proteinExistence type="predicted"/>
<evidence type="ECO:0000313" key="1">
    <source>
        <dbReference type="EMBL" id="SFU30484.1"/>
    </source>
</evidence>
<protein>
    <submittedName>
        <fullName evidence="1">Uncharacterized protein</fullName>
    </submittedName>
</protein>
<organism evidence="1 2">
    <name type="scientific">Nitrosospira multiformis</name>
    <dbReference type="NCBI Taxonomy" id="1231"/>
    <lineage>
        <taxon>Bacteria</taxon>
        <taxon>Pseudomonadati</taxon>
        <taxon>Pseudomonadota</taxon>
        <taxon>Betaproteobacteria</taxon>
        <taxon>Nitrosomonadales</taxon>
        <taxon>Nitrosomonadaceae</taxon>
        <taxon>Nitrosospira</taxon>
    </lineage>
</organism>
<accession>A0A1I7F2X8</accession>
<dbReference type="EMBL" id="FPBZ01000001">
    <property type="protein sequence ID" value="SFU30484.1"/>
    <property type="molecule type" value="Genomic_DNA"/>
</dbReference>
<sequence length="50" mass="5549">MNGLPLLQLEGMQFREAKYSKGDYAYTGGGYGGVNSGYTIIKCRNSLRRN</sequence>
<gene>
    <name evidence="1" type="ORF">SAMN05216417_10177</name>
</gene>
<reference evidence="1 2" key="1">
    <citation type="submission" date="2016-10" db="EMBL/GenBank/DDBJ databases">
        <authorList>
            <person name="de Groot N.N."/>
        </authorList>
    </citation>
    <scope>NUCLEOTIDE SEQUENCE [LARGE SCALE GENOMIC DNA]</scope>
    <source>
        <strain evidence="1 2">Nl14</strain>
    </source>
</reference>
<evidence type="ECO:0000313" key="2">
    <source>
        <dbReference type="Proteomes" id="UP000182649"/>
    </source>
</evidence>